<sequence length="133" mass="14787">MTCRTQMGLIALHTAWLCSAGGLPRQAASITTAKAAAVSSLHHPIRRATKESSRRDIRLNLTLTSSKIRGPYKEDLLKDFACPQDDDMHRIGRTESDFLPWILYDSARIIDTAVGIRVVLFPCINTPLPKDDL</sequence>
<feature type="signal peptide" evidence="1">
    <location>
        <begin position="1"/>
        <end position="20"/>
    </location>
</feature>
<proteinExistence type="predicted"/>
<feature type="non-terminal residue" evidence="2">
    <location>
        <position position="133"/>
    </location>
</feature>
<accession>A0AAQ3X4R4</accession>
<name>A0AAQ3X4R4_PASNO</name>
<dbReference type="AlphaFoldDB" id="A0AAQ3X4R4"/>
<evidence type="ECO:0000313" key="2">
    <source>
        <dbReference type="EMBL" id="WVZ85768.1"/>
    </source>
</evidence>
<dbReference type="EMBL" id="CP144751">
    <property type="protein sequence ID" value="WVZ85768.1"/>
    <property type="molecule type" value="Genomic_DNA"/>
</dbReference>
<reference evidence="2 3" key="1">
    <citation type="submission" date="2024-02" db="EMBL/GenBank/DDBJ databases">
        <title>High-quality chromosome-scale genome assembly of Pensacola bahiagrass (Paspalum notatum Flugge var. saurae).</title>
        <authorList>
            <person name="Vega J.M."/>
            <person name="Podio M."/>
            <person name="Orjuela J."/>
            <person name="Siena L.A."/>
            <person name="Pessino S.C."/>
            <person name="Combes M.C."/>
            <person name="Mariac C."/>
            <person name="Albertini E."/>
            <person name="Pupilli F."/>
            <person name="Ortiz J.P.A."/>
            <person name="Leblanc O."/>
        </authorList>
    </citation>
    <scope>NUCLEOTIDE SEQUENCE [LARGE SCALE GENOMIC DNA]</scope>
    <source>
        <strain evidence="2">R1</strain>
        <tissue evidence="2">Leaf</tissue>
    </source>
</reference>
<keyword evidence="1" id="KW-0732">Signal</keyword>
<evidence type="ECO:0000313" key="3">
    <source>
        <dbReference type="Proteomes" id="UP001341281"/>
    </source>
</evidence>
<keyword evidence="3" id="KW-1185">Reference proteome</keyword>
<gene>
    <name evidence="2" type="ORF">U9M48_032649</name>
</gene>
<dbReference type="Proteomes" id="UP001341281">
    <property type="component" value="Chromosome 07"/>
</dbReference>
<protein>
    <submittedName>
        <fullName evidence="2">Uncharacterized protein</fullName>
    </submittedName>
</protein>
<feature type="chain" id="PRO_5042837334" evidence="1">
    <location>
        <begin position="21"/>
        <end position="133"/>
    </location>
</feature>
<organism evidence="2 3">
    <name type="scientific">Paspalum notatum var. saurae</name>
    <dbReference type="NCBI Taxonomy" id="547442"/>
    <lineage>
        <taxon>Eukaryota</taxon>
        <taxon>Viridiplantae</taxon>
        <taxon>Streptophyta</taxon>
        <taxon>Embryophyta</taxon>
        <taxon>Tracheophyta</taxon>
        <taxon>Spermatophyta</taxon>
        <taxon>Magnoliopsida</taxon>
        <taxon>Liliopsida</taxon>
        <taxon>Poales</taxon>
        <taxon>Poaceae</taxon>
        <taxon>PACMAD clade</taxon>
        <taxon>Panicoideae</taxon>
        <taxon>Andropogonodae</taxon>
        <taxon>Paspaleae</taxon>
        <taxon>Paspalinae</taxon>
        <taxon>Paspalum</taxon>
    </lineage>
</organism>
<evidence type="ECO:0000256" key="1">
    <source>
        <dbReference type="SAM" id="SignalP"/>
    </source>
</evidence>